<dbReference type="STRING" id="929558.SMGD1_1390"/>
<reference evidence="2 3" key="1">
    <citation type="journal article" date="2012" name="Proc. Natl. Acad. Sci. U.S.A.">
        <title>Genome and physiology of a model Epsilonproteobacterium responsible for sulfide detoxification in marine oxygen depletion zones.</title>
        <authorList>
            <person name="Grote J."/>
            <person name="Schott T."/>
            <person name="Bruckner C.G."/>
            <person name="Glockner F.O."/>
            <person name="Jost G."/>
            <person name="Teeling H."/>
            <person name="Labrenz M."/>
            <person name="Jurgens K."/>
        </authorList>
    </citation>
    <scope>NUCLEOTIDE SEQUENCE [LARGE SCALE GENOMIC DNA]</scope>
    <source>
        <strain evidence="2 3">GD1</strain>
    </source>
</reference>
<sequence>MLIDKLYTLLHKDEASAIVEFCDENHPIFKAHFPTQPILPGFVHFEIVADVFDLDITTIKKAKFTKIITPSQTIKYERNDNKFRVFCQDAEVASFSL</sequence>
<dbReference type="OrthoDB" id="9772788at2"/>
<protein>
    <recommendedName>
        <fullName evidence="1">ApeI dehydratase-like domain-containing protein</fullName>
    </recommendedName>
</protein>
<dbReference type="Gene3D" id="3.10.129.10">
    <property type="entry name" value="Hotdog Thioesterase"/>
    <property type="match status" value="1"/>
</dbReference>
<proteinExistence type="predicted"/>
<dbReference type="InterPro" id="IPR054545">
    <property type="entry name" value="ApeI-like"/>
</dbReference>
<dbReference type="Pfam" id="PF22818">
    <property type="entry name" value="ApeI-like"/>
    <property type="match status" value="1"/>
</dbReference>
<gene>
    <name evidence="2" type="ORF">SMGD1_1390</name>
</gene>
<comment type="caution">
    <text evidence="2">The sequence shown here is derived from an EMBL/GenBank/DDBJ whole genome shotgun (WGS) entry which is preliminary data.</text>
</comment>
<dbReference type="SUPFAM" id="SSF54637">
    <property type="entry name" value="Thioesterase/thiol ester dehydrase-isomerase"/>
    <property type="match status" value="1"/>
</dbReference>
<organism evidence="2 3">
    <name type="scientific">Sulfurimonas gotlandica (strain DSM 19862 / JCM 16533 / GD1)</name>
    <dbReference type="NCBI Taxonomy" id="929558"/>
    <lineage>
        <taxon>Bacteria</taxon>
        <taxon>Pseudomonadati</taxon>
        <taxon>Campylobacterota</taxon>
        <taxon>Epsilonproteobacteria</taxon>
        <taxon>Campylobacterales</taxon>
        <taxon>Sulfurimonadaceae</taxon>
        <taxon>Sulfurimonas</taxon>
    </lineage>
</organism>
<dbReference type="HOGENOM" id="CLU_078912_5_0_7"/>
<accession>H1FSI6</accession>
<evidence type="ECO:0000313" key="2">
    <source>
        <dbReference type="EMBL" id="EHP29914.1"/>
    </source>
</evidence>
<dbReference type="EMBL" id="AFRZ01000001">
    <property type="protein sequence ID" value="EHP29914.1"/>
    <property type="molecule type" value="Genomic_DNA"/>
</dbReference>
<dbReference type="AlphaFoldDB" id="B6BHC0"/>
<name>B6BHC0_SULGG</name>
<feature type="domain" description="ApeI dehydratase-like" evidence="1">
    <location>
        <begin position="15"/>
        <end position="85"/>
    </location>
</feature>
<accession>B6BHC0</accession>
<evidence type="ECO:0000259" key="1">
    <source>
        <dbReference type="Pfam" id="PF22818"/>
    </source>
</evidence>
<dbReference type="InterPro" id="IPR029069">
    <property type="entry name" value="HotDog_dom_sf"/>
</dbReference>
<dbReference type="RefSeq" id="WP_008336546.1">
    <property type="nucleotide sequence ID" value="NZ_AFRZ01000001.1"/>
</dbReference>
<dbReference type="Proteomes" id="UP000006431">
    <property type="component" value="Unassembled WGS sequence"/>
</dbReference>
<keyword evidence="3" id="KW-1185">Reference proteome</keyword>
<dbReference type="PATRIC" id="fig|929558.5.peg.1381"/>
<dbReference type="eggNOG" id="COG0764">
    <property type="taxonomic scope" value="Bacteria"/>
</dbReference>
<evidence type="ECO:0000313" key="3">
    <source>
        <dbReference type="Proteomes" id="UP000006431"/>
    </source>
</evidence>